<dbReference type="InterPro" id="IPR037033">
    <property type="entry name" value="DNA-dir_RNAP_su2_hyb_sf"/>
</dbReference>
<evidence type="ECO:0000256" key="8">
    <source>
        <dbReference type="ARBA" id="ARBA00022833"/>
    </source>
</evidence>
<keyword evidence="8" id="KW-0862">Zinc</keyword>
<dbReference type="Gene3D" id="3.90.1800.10">
    <property type="entry name" value="RNA polymerase alpha subunit dimerisation domain"/>
    <property type="match status" value="1"/>
</dbReference>
<evidence type="ECO:0000259" key="16">
    <source>
        <dbReference type="Pfam" id="PF04560"/>
    </source>
</evidence>
<dbReference type="OrthoDB" id="10248617at2759"/>
<accession>A0A2I1CZR2</accession>
<evidence type="ECO:0000256" key="3">
    <source>
        <dbReference type="ARBA" id="ARBA00022478"/>
    </source>
</evidence>
<evidence type="ECO:0000256" key="11">
    <source>
        <dbReference type="ARBA" id="ARBA00047768"/>
    </source>
</evidence>
<dbReference type="Pfam" id="PF04561">
    <property type="entry name" value="RNA_pol_Rpb2_2"/>
    <property type="match status" value="1"/>
</dbReference>
<evidence type="ECO:0000259" key="19">
    <source>
        <dbReference type="Pfam" id="PF04565"/>
    </source>
</evidence>
<dbReference type="GeneID" id="36541975"/>
<evidence type="ECO:0000259" key="20">
    <source>
        <dbReference type="Pfam" id="PF06883"/>
    </source>
</evidence>
<dbReference type="Gene3D" id="3.90.1070.20">
    <property type="match status" value="1"/>
</dbReference>
<keyword evidence="9 13" id="KW-0804">Transcription</keyword>
<dbReference type="Pfam" id="PF00562">
    <property type="entry name" value="RNA_pol_Rpb2_6"/>
    <property type="match status" value="1"/>
</dbReference>
<dbReference type="GO" id="GO:0003677">
    <property type="term" value="F:DNA binding"/>
    <property type="evidence" value="ECO:0007669"/>
    <property type="project" value="InterPro"/>
</dbReference>
<keyword evidence="4 13" id="KW-0808">Transferase</keyword>
<keyword evidence="5 13" id="KW-0548">Nucleotidyltransferase</keyword>
<keyword evidence="6" id="KW-0479">Metal-binding</keyword>
<dbReference type="InterPro" id="IPR007645">
    <property type="entry name" value="RNA_pol_Rpb2_3"/>
</dbReference>
<keyword evidence="10" id="KW-0539">Nucleus</keyword>
<dbReference type="InterPro" id="IPR014724">
    <property type="entry name" value="RNA_pol_RPB2_OB-fold"/>
</dbReference>
<keyword evidence="7" id="KW-0863">Zinc-finger</keyword>
<name>A0A2I1CZR2_ASPC2</name>
<feature type="region of interest" description="Disordered" evidence="14">
    <location>
        <begin position="71"/>
        <end position="94"/>
    </location>
</feature>
<keyword evidence="3 13" id="KW-0240">DNA-directed RNA polymerase</keyword>
<dbReference type="RefSeq" id="XP_024691709.1">
    <property type="nucleotide sequence ID" value="XM_024834451.1"/>
</dbReference>
<dbReference type="GO" id="GO:0003899">
    <property type="term" value="F:DNA-directed RNA polymerase activity"/>
    <property type="evidence" value="ECO:0007669"/>
    <property type="project" value="UniProtKB-EC"/>
</dbReference>
<dbReference type="GO" id="GO:0008270">
    <property type="term" value="F:zinc ion binding"/>
    <property type="evidence" value="ECO:0007669"/>
    <property type="project" value="UniProtKB-KW"/>
</dbReference>
<feature type="domain" description="DNA-directed RNA polymerase subunit 2 hybrid-binding" evidence="15">
    <location>
        <begin position="710"/>
        <end position="1090"/>
    </location>
</feature>
<evidence type="ECO:0000256" key="10">
    <source>
        <dbReference type="ARBA" id="ARBA00023242"/>
    </source>
</evidence>
<feature type="domain" description="RNA polymerase Rpb2" evidence="16">
    <location>
        <begin position="1092"/>
        <end position="1138"/>
    </location>
</feature>
<dbReference type="FunFam" id="3.90.1100.10:FF:000016">
    <property type="entry name" value="DNA-directed RNA polymerase subunit beta"/>
    <property type="match status" value="1"/>
</dbReference>
<dbReference type="InterPro" id="IPR037034">
    <property type="entry name" value="RNA_pol_Rpb2_2_sf"/>
</dbReference>
<evidence type="ECO:0000259" key="15">
    <source>
        <dbReference type="Pfam" id="PF00562"/>
    </source>
</evidence>
<evidence type="ECO:0000313" key="21">
    <source>
        <dbReference type="EMBL" id="PKY03115.1"/>
    </source>
</evidence>
<dbReference type="VEuPathDB" id="FungiDB:P168DRAFT_255236"/>
<gene>
    <name evidence="21" type="ORF">P168DRAFT_255236</name>
</gene>
<dbReference type="InterPro" id="IPR007644">
    <property type="entry name" value="RNA_pol_bsu_protrusion"/>
</dbReference>
<evidence type="ECO:0000256" key="14">
    <source>
        <dbReference type="SAM" id="MobiDB-lite"/>
    </source>
</evidence>
<comment type="caution">
    <text evidence="21">The sequence shown here is derived from an EMBL/GenBank/DDBJ whole genome shotgun (WGS) entry which is preliminary data.</text>
</comment>
<feature type="domain" description="RNA polymerase Rpb2" evidence="17">
    <location>
        <begin position="238"/>
        <end position="411"/>
    </location>
</feature>
<feature type="domain" description="DNA-directed RNA polymerase I subunit RPA2" evidence="20">
    <location>
        <begin position="604"/>
        <end position="661"/>
    </location>
</feature>
<comment type="subcellular location">
    <subcellularLocation>
        <location evidence="1">Nucleus</location>
        <location evidence="1">Nucleolus</location>
    </subcellularLocation>
</comment>
<dbReference type="InterPro" id="IPR007642">
    <property type="entry name" value="RNA_pol_Rpb2_2"/>
</dbReference>
<evidence type="ECO:0000256" key="4">
    <source>
        <dbReference type="ARBA" id="ARBA00022679"/>
    </source>
</evidence>
<evidence type="ECO:0000256" key="6">
    <source>
        <dbReference type="ARBA" id="ARBA00022723"/>
    </source>
</evidence>
<comment type="function">
    <text evidence="13">DNA-dependent RNA polymerase catalyzes the transcription of DNA into RNA using the four ribonucleoside triphosphates as substrates.</text>
</comment>
<evidence type="ECO:0000256" key="7">
    <source>
        <dbReference type="ARBA" id="ARBA00022771"/>
    </source>
</evidence>
<protein>
    <recommendedName>
        <fullName evidence="13">DNA-directed RNA polymerase subunit beta</fullName>
        <ecNumber evidence="13">2.7.7.6</ecNumber>
    </recommendedName>
</protein>
<evidence type="ECO:0000259" key="17">
    <source>
        <dbReference type="Pfam" id="PF04561"/>
    </source>
</evidence>
<dbReference type="Gene3D" id="2.40.50.150">
    <property type="match status" value="1"/>
</dbReference>
<dbReference type="Pfam" id="PF04563">
    <property type="entry name" value="RNA_pol_Rpb2_1"/>
    <property type="match status" value="1"/>
</dbReference>
<dbReference type="CDD" id="cd00653">
    <property type="entry name" value="RNA_pol_B_RPB2"/>
    <property type="match status" value="1"/>
</dbReference>
<dbReference type="InterPro" id="IPR015712">
    <property type="entry name" value="DNA-dir_RNA_pol_su2"/>
</dbReference>
<dbReference type="FunFam" id="3.90.1070.20:FF:000003">
    <property type="entry name" value="DNA-directed RNA polymerase subunit beta"/>
    <property type="match status" value="1"/>
</dbReference>
<dbReference type="Gene3D" id="2.40.270.10">
    <property type="entry name" value="DNA-directed RNA polymerase, subunit 2, domain 6"/>
    <property type="match status" value="1"/>
</dbReference>
<dbReference type="FunFam" id="3.90.1110.10:FF:000007">
    <property type="entry name" value="DNA-directed RNA polymerase subunit beta"/>
    <property type="match status" value="1"/>
</dbReference>
<feature type="domain" description="RNA polymerase beta subunit protrusion" evidence="18">
    <location>
        <begin position="40"/>
        <end position="438"/>
    </location>
</feature>
<dbReference type="GO" id="GO:0032549">
    <property type="term" value="F:ribonucleoside binding"/>
    <property type="evidence" value="ECO:0007669"/>
    <property type="project" value="InterPro"/>
</dbReference>
<feature type="compositionally biased region" description="Basic and acidic residues" evidence="14">
    <location>
        <begin position="78"/>
        <end position="90"/>
    </location>
</feature>
<dbReference type="PANTHER" id="PTHR20856">
    <property type="entry name" value="DNA-DIRECTED RNA POLYMERASE I SUBUNIT 2"/>
    <property type="match status" value="1"/>
</dbReference>
<dbReference type="EC" id="2.7.7.6" evidence="13"/>
<organism evidence="21 22">
    <name type="scientific">Aspergillus campestris (strain IBT 28561)</name>
    <dbReference type="NCBI Taxonomy" id="1392248"/>
    <lineage>
        <taxon>Eukaryota</taxon>
        <taxon>Fungi</taxon>
        <taxon>Dikarya</taxon>
        <taxon>Ascomycota</taxon>
        <taxon>Pezizomycotina</taxon>
        <taxon>Eurotiomycetes</taxon>
        <taxon>Eurotiomycetidae</taxon>
        <taxon>Eurotiales</taxon>
        <taxon>Aspergillaceae</taxon>
        <taxon>Aspergillus</taxon>
        <taxon>Aspergillus subgen. Circumdati</taxon>
    </lineage>
</organism>
<evidence type="ECO:0000256" key="9">
    <source>
        <dbReference type="ARBA" id="ARBA00023163"/>
    </source>
</evidence>
<dbReference type="GO" id="GO:0005730">
    <property type="term" value="C:nucleolus"/>
    <property type="evidence" value="ECO:0007669"/>
    <property type="project" value="UniProtKB-SubCell"/>
</dbReference>
<dbReference type="GO" id="GO:0006362">
    <property type="term" value="P:transcription elongation by RNA polymerase I"/>
    <property type="evidence" value="ECO:0007669"/>
    <property type="project" value="UniProtKB-ARBA"/>
</dbReference>
<evidence type="ECO:0000256" key="13">
    <source>
        <dbReference type="RuleBase" id="RU363031"/>
    </source>
</evidence>
<dbReference type="Pfam" id="PF06883">
    <property type="entry name" value="RNA_pol_Rpa2_4"/>
    <property type="match status" value="1"/>
</dbReference>
<evidence type="ECO:0000256" key="5">
    <source>
        <dbReference type="ARBA" id="ARBA00022695"/>
    </source>
</evidence>
<dbReference type="SUPFAM" id="SSF64484">
    <property type="entry name" value="beta and beta-prime subunits of DNA dependent RNA-polymerase"/>
    <property type="match status" value="1"/>
</dbReference>
<evidence type="ECO:0000259" key="18">
    <source>
        <dbReference type="Pfam" id="PF04563"/>
    </source>
</evidence>
<dbReference type="Gene3D" id="3.90.1110.10">
    <property type="entry name" value="RNA polymerase Rpb2, domain 2"/>
    <property type="match status" value="1"/>
</dbReference>
<dbReference type="FunFam" id="2.40.270.10:FF:000011">
    <property type="entry name" value="DNA-directed RNA polymerase subunit beta"/>
    <property type="match status" value="1"/>
</dbReference>
<evidence type="ECO:0000256" key="12">
    <source>
        <dbReference type="RuleBase" id="RU000434"/>
    </source>
</evidence>
<dbReference type="InterPro" id="IPR007120">
    <property type="entry name" value="DNA-dir_RNAP_su2_dom"/>
</dbReference>
<evidence type="ECO:0000256" key="2">
    <source>
        <dbReference type="ARBA" id="ARBA00006835"/>
    </source>
</evidence>
<dbReference type="AlphaFoldDB" id="A0A2I1CZR2"/>
<evidence type="ECO:0000256" key="1">
    <source>
        <dbReference type="ARBA" id="ARBA00004604"/>
    </source>
</evidence>
<comment type="catalytic activity">
    <reaction evidence="11">
        <text>RNA(n) + a ribonucleoside 5'-triphosphate = RNA(n+1) + diphosphate</text>
        <dbReference type="Rhea" id="RHEA:21248"/>
        <dbReference type="Rhea" id="RHEA-COMP:14527"/>
        <dbReference type="Rhea" id="RHEA-COMP:17342"/>
        <dbReference type="ChEBI" id="CHEBI:33019"/>
        <dbReference type="ChEBI" id="CHEBI:61557"/>
        <dbReference type="ChEBI" id="CHEBI:140395"/>
        <dbReference type="EC" id="2.7.7.6"/>
    </reaction>
    <physiologicalReaction direction="left-to-right" evidence="11">
        <dbReference type="Rhea" id="RHEA:21249"/>
    </physiologicalReaction>
</comment>
<dbReference type="Proteomes" id="UP000234254">
    <property type="component" value="Unassembled WGS sequence"/>
</dbReference>
<dbReference type="FunFam" id="2.40.50.150:FF:000004">
    <property type="entry name" value="DNA-directed RNA polymerase subunit beta"/>
    <property type="match status" value="1"/>
</dbReference>
<evidence type="ECO:0000313" key="22">
    <source>
        <dbReference type="Proteomes" id="UP000234254"/>
    </source>
</evidence>
<dbReference type="FunFam" id="3.90.1100.10:FF:000008">
    <property type="entry name" value="DNA-directed RNA polymerase subunit beta"/>
    <property type="match status" value="1"/>
</dbReference>
<dbReference type="GO" id="GO:0000428">
    <property type="term" value="C:DNA-directed RNA polymerase complex"/>
    <property type="evidence" value="ECO:0007669"/>
    <property type="project" value="UniProtKB-KW"/>
</dbReference>
<dbReference type="Pfam" id="PF04565">
    <property type="entry name" value="RNA_pol_Rpb2_3"/>
    <property type="match status" value="1"/>
</dbReference>
<comment type="similarity">
    <text evidence="2 12">Belongs to the RNA polymerase beta chain family.</text>
</comment>
<sequence>MAPAKSTETTWSVGYDTLRREHLFRHPPKDQTAYPALAEAIRPHVDSFNALFDGPKILEAGLKDIGTKTFVDGDFESPEQKRARQAEGRKPPRRNRLQVRVKEVLLEKPALPPTNKFTTRNRNIYPSECRERHATYRGKLRARIEYRVNNGDWAESVRELGQVPIMMRTNRCHLENATPNELVQHKEESEELGGYYIVNGNEKLIRMLVVGRRNYPMSIIRGSFVKRGQAYTKFGVQIRSVRPDQTSQTNVLHYLSDGGVTFRFSWRKNEFLVPVMMILKALVETNDREIFEGIVGGPNSEGMKNTFVTDRVELLLRTYKAYSTHSRASCRALLGEKFKPVLGIPMDTPNEEAGAEFLRKVVLPHLGNQDVTETQDYDKFKLTLFMIRKLYALVAGDCAPDNPDAVSNQEILLGGFLYGMILKERLEEWVRSLAPVLRDWSMRNHGARFTDPAFERDFLGKIVKRTNENLGGALEYFLSTGNLVSPSGLDLQQTSGYTVMAEKINFYRFISHFRMIHRGSFFAQLKTTTVRKLLPESWGFFCPVHTPDGSPCGLLNHLAHKCLIATSNVDVSHLPRLLVQLGVRSESSVSLEESVTVQLDGRIVGFCSPAQARVVADTLRHWKVAGTHRVPRELEVGYVPNSTGGQYPGLYLFSQAARMYRPVKYLPLDQLDYVGPFEQPFMEIACLPNDLIAGLSTHIEYTPTNILSIVANMTPFSDQNQSPRNMYQCQMSKQTMGTPGTAIDYRTDNKLYRLQTGQTPIVRPPLYNAYGLDNFPNGTNAIVAIISYTGYDMDDAMIINKSAHERGFGHGTIYKTKVHGLDDKDSRRGKSRREVGKLFGFAPGAEVKAEWRQTLDEDGLPHIGARVREGSLVAAWHTVRYDAATDSYVNVDGHTHFVKYKDAEEGYIDSIRILGAESGVEPCQSISVKYRVPRKPIIGDKFSSRHGQKGVCSQLWPAVDMPFSESGIQPDLIINPHAFPSRMTIAQMVESMAGKAGALHGHAQDSTPFQFSEENTATDYFGHQLRKAGYNYFGNEPLYSGITGKEFAADIFIGVVHYQRLRHMVNDKFQVRTTGPVNSLHGQPVKGRAKGGGIRVGEMERDSLIAHGAAFLLQDRLMNCSDAQRAWLCRCCGSFLSTQATVTATSAGKAAAAVAVAAASAAAGQEDQQKQQKQRTGAGGAGSLVRCRRCAREAVFEDSRAVVWEDGNGRRYVGGDDVTVVAVPGVLKYLDVELAAMGIRMKFLVDN</sequence>
<dbReference type="PROSITE" id="PS01166">
    <property type="entry name" value="RNA_POL_BETA"/>
    <property type="match status" value="1"/>
</dbReference>
<dbReference type="Gene3D" id="3.90.1100.10">
    <property type="match status" value="1"/>
</dbReference>
<dbReference type="Pfam" id="PF04560">
    <property type="entry name" value="RNA_pol_Rpb2_7"/>
    <property type="match status" value="1"/>
</dbReference>
<dbReference type="InterPro" id="IPR007641">
    <property type="entry name" value="RNA_pol_Rpb2_7"/>
</dbReference>
<keyword evidence="22" id="KW-1185">Reference proteome</keyword>
<proteinExistence type="inferred from homology"/>
<dbReference type="InterPro" id="IPR009674">
    <property type="entry name" value="Rpa2_dom_4"/>
</dbReference>
<dbReference type="InterPro" id="IPR007121">
    <property type="entry name" value="RNA_pol_bsu_CS"/>
</dbReference>
<feature type="domain" description="RNA polymerase Rpb2" evidence="19">
    <location>
        <begin position="500"/>
        <end position="563"/>
    </location>
</feature>
<dbReference type="EMBL" id="MSFM01000008">
    <property type="protein sequence ID" value="PKY03115.1"/>
    <property type="molecule type" value="Genomic_DNA"/>
</dbReference>
<reference evidence="21" key="1">
    <citation type="submission" date="2016-12" db="EMBL/GenBank/DDBJ databases">
        <title>The genomes of Aspergillus section Nigri reveals drivers in fungal speciation.</title>
        <authorList>
            <consortium name="DOE Joint Genome Institute"/>
            <person name="Vesth T.C."/>
            <person name="Nybo J."/>
            <person name="Theobald S."/>
            <person name="Brandl J."/>
            <person name="Frisvad J.C."/>
            <person name="Nielsen K.F."/>
            <person name="Lyhne E.K."/>
            <person name="Kogle M.E."/>
            <person name="Kuo A."/>
            <person name="Riley R."/>
            <person name="Clum A."/>
            <person name="Nolan M."/>
            <person name="Lipzen A."/>
            <person name="Salamov A."/>
            <person name="Henrissat B."/>
            <person name="Wiebenga A."/>
            <person name="De vries R.P."/>
            <person name="Grigoriev I.V."/>
            <person name="Mortensen U.H."/>
            <person name="Andersen M.R."/>
            <person name="Baker S.E."/>
        </authorList>
    </citation>
    <scope>NUCLEOTIDE SEQUENCE</scope>
    <source>
        <strain evidence="21">IBT 28561</strain>
    </source>
</reference>